<dbReference type="InterPro" id="IPR051531">
    <property type="entry name" value="N-acetyltransferase"/>
</dbReference>
<dbReference type="InterPro" id="IPR000182">
    <property type="entry name" value="GNAT_dom"/>
</dbReference>
<reference evidence="5" key="1">
    <citation type="journal article" date="2019" name="G3 (Bethesda)">
        <title>Genome Assemblies of Two Rare Opportunistic Yeast Pathogens: Diutina rugosa (syn. Candida rugosa) and Trichomonascus ciferrii (syn. Candida ciferrii).</title>
        <authorList>
            <person name="Mixao V."/>
            <person name="Saus E."/>
            <person name="Hansen A.P."/>
            <person name="Lass-Florl C."/>
            <person name="Gabaldon T."/>
        </authorList>
    </citation>
    <scope>NUCLEOTIDE SEQUENCE</scope>
    <source>
        <strain evidence="5">CBS 4856</strain>
    </source>
</reference>
<keyword evidence="1" id="KW-0808">Transferase</keyword>
<evidence type="ECO:0000313" key="6">
    <source>
        <dbReference type="Proteomes" id="UP000761534"/>
    </source>
</evidence>
<dbReference type="PANTHER" id="PTHR43792">
    <property type="entry name" value="GNAT FAMILY, PUTATIVE (AFU_ORTHOLOGUE AFUA_3G00765)-RELATED-RELATED"/>
    <property type="match status" value="1"/>
</dbReference>
<dbReference type="Gene3D" id="3.40.630.30">
    <property type="match status" value="1"/>
</dbReference>
<dbReference type="Pfam" id="PF13302">
    <property type="entry name" value="Acetyltransf_3"/>
    <property type="match status" value="1"/>
</dbReference>
<dbReference type="PANTHER" id="PTHR43792:SF8">
    <property type="entry name" value="[RIBOSOMAL PROTEIN US5]-ALANINE N-ACETYLTRANSFERASE"/>
    <property type="match status" value="1"/>
</dbReference>
<dbReference type="GO" id="GO:0016747">
    <property type="term" value="F:acyltransferase activity, transferring groups other than amino-acyl groups"/>
    <property type="evidence" value="ECO:0007669"/>
    <property type="project" value="InterPro"/>
</dbReference>
<organism evidence="5 6">
    <name type="scientific">Trichomonascus ciferrii</name>
    <dbReference type="NCBI Taxonomy" id="44093"/>
    <lineage>
        <taxon>Eukaryota</taxon>
        <taxon>Fungi</taxon>
        <taxon>Dikarya</taxon>
        <taxon>Ascomycota</taxon>
        <taxon>Saccharomycotina</taxon>
        <taxon>Dipodascomycetes</taxon>
        <taxon>Dipodascales</taxon>
        <taxon>Trichomonascaceae</taxon>
        <taxon>Trichomonascus</taxon>
        <taxon>Trichomonascus ciferrii complex</taxon>
    </lineage>
</organism>
<evidence type="ECO:0000256" key="1">
    <source>
        <dbReference type="ARBA" id="ARBA00022679"/>
    </source>
</evidence>
<evidence type="ECO:0000256" key="3">
    <source>
        <dbReference type="ARBA" id="ARBA00038502"/>
    </source>
</evidence>
<dbReference type="EMBL" id="SWFS01000259">
    <property type="protein sequence ID" value="KAA8912267.1"/>
    <property type="molecule type" value="Genomic_DNA"/>
</dbReference>
<proteinExistence type="inferred from homology"/>
<name>A0A642V2Y5_9ASCO</name>
<dbReference type="InterPro" id="IPR016181">
    <property type="entry name" value="Acyl_CoA_acyltransferase"/>
</dbReference>
<evidence type="ECO:0000256" key="2">
    <source>
        <dbReference type="ARBA" id="ARBA00023315"/>
    </source>
</evidence>
<dbReference type="AlphaFoldDB" id="A0A642V2Y5"/>
<dbReference type="Proteomes" id="UP000761534">
    <property type="component" value="Unassembled WGS sequence"/>
</dbReference>
<evidence type="ECO:0000313" key="5">
    <source>
        <dbReference type="EMBL" id="KAA8912267.1"/>
    </source>
</evidence>
<accession>A0A642V2Y5</accession>
<keyword evidence="6" id="KW-1185">Reference proteome</keyword>
<comment type="similarity">
    <text evidence="3">Belongs to the acetyltransferase family. RimJ subfamily.</text>
</comment>
<dbReference type="OrthoDB" id="630895at2759"/>
<dbReference type="VEuPathDB" id="FungiDB:TRICI_003547"/>
<protein>
    <recommendedName>
        <fullName evidence="4">N-acetyltransferase domain-containing protein</fullName>
    </recommendedName>
</protein>
<sequence length="194" mass="22079">MSKKVVIFEPYYLGEYHEKDVGTVVEAMNNDDITRTLAGPPFDPYLWDHGEQFVNLAMSATYKGVKKVWAIRDKTANDKLIGSIDIRPSDDEGAITKFKPTNEKGLCAGFGFWLHPDYWGKGIMTAALKQMVDQVGKKQMDIHAFNGDCFKGNTPSRKVFENNGFRLVEEQENAAVKQTTKQIYSIWLFERIDN</sequence>
<feature type="domain" description="N-acetyltransferase" evidence="4">
    <location>
        <begin position="14"/>
        <end position="193"/>
    </location>
</feature>
<comment type="caution">
    <text evidence="5">The sequence shown here is derived from an EMBL/GenBank/DDBJ whole genome shotgun (WGS) entry which is preliminary data.</text>
</comment>
<dbReference type="PROSITE" id="PS51186">
    <property type="entry name" value="GNAT"/>
    <property type="match status" value="1"/>
</dbReference>
<gene>
    <name evidence="5" type="ORF">TRICI_003547</name>
</gene>
<keyword evidence="2" id="KW-0012">Acyltransferase</keyword>
<dbReference type="SUPFAM" id="SSF55729">
    <property type="entry name" value="Acyl-CoA N-acyltransferases (Nat)"/>
    <property type="match status" value="1"/>
</dbReference>
<evidence type="ECO:0000259" key="4">
    <source>
        <dbReference type="PROSITE" id="PS51186"/>
    </source>
</evidence>